<feature type="domain" description="Histidine kinase" evidence="6">
    <location>
        <begin position="787"/>
        <end position="1000"/>
    </location>
</feature>
<evidence type="ECO:0000256" key="5">
    <source>
        <dbReference type="ARBA" id="ARBA00022777"/>
    </source>
</evidence>
<dbReference type="SMART" id="SM00091">
    <property type="entry name" value="PAS"/>
    <property type="match status" value="5"/>
</dbReference>
<evidence type="ECO:0000259" key="8">
    <source>
        <dbReference type="PROSITE" id="PS50113"/>
    </source>
</evidence>
<feature type="domain" description="PAC" evidence="8">
    <location>
        <begin position="88"/>
        <end position="140"/>
    </location>
</feature>
<dbReference type="PRINTS" id="PR00344">
    <property type="entry name" value="BCTRLSENSOR"/>
</dbReference>
<dbReference type="InterPro" id="IPR000700">
    <property type="entry name" value="PAS-assoc_C"/>
</dbReference>
<dbReference type="InterPro" id="IPR052162">
    <property type="entry name" value="Sensor_kinase/Photoreceptor"/>
</dbReference>
<dbReference type="SMART" id="SM00387">
    <property type="entry name" value="HATPase_c"/>
    <property type="match status" value="1"/>
</dbReference>
<organism evidence="9 10">
    <name type="scientific">Arcicella gelida</name>
    <dbReference type="NCBI Taxonomy" id="2984195"/>
    <lineage>
        <taxon>Bacteria</taxon>
        <taxon>Pseudomonadati</taxon>
        <taxon>Bacteroidota</taxon>
        <taxon>Cytophagia</taxon>
        <taxon>Cytophagales</taxon>
        <taxon>Flectobacillaceae</taxon>
        <taxon>Arcicella</taxon>
    </lineage>
</organism>
<dbReference type="InterPro" id="IPR003594">
    <property type="entry name" value="HATPase_dom"/>
</dbReference>
<feature type="domain" description="PAC" evidence="8">
    <location>
        <begin position="717"/>
        <end position="769"/>
    </location>
</feature>
<keyword evidence="4" id="KW-0808">Transferase</keyword>
<proteinExistence type="predicted"/>
<dbReference type="InterPro" id="IPR005467">
    <property type="entry name" value="His_kinase_dom"/>
</dbReference>
<protein>
    <recommendedName>
        <fullName evidence="2">histidine kinase</fullName>
        <ecNumber evidence="2">2.7.13.3</ecNumber>
    </recommendedName>
</protein>
<dbReference type="SMART" id="SM00086">
    <property type="entry name" value="PAC"/>
    <property type="match status" value="5"/>
</dbReference>
<dbReference type="EC" id="2.7.13.3" evidence="2"/>
<evidence type="ECO:0000259" key="7">
    <source>
        <dbReference type="PROSITE" id="PS50112"/>
    </source>
</evidence>
<dbReference type="PROSITE" id="PS50109">
    <property type="entry name" value="HIS_KIN"/>
    <property type="match status" value="1"/>
</dbReference>
<dbReference type="PANTHER" id="PTHR43304:SF1">
    <property type="entry name" value="PAC DOMAIN-CONTAINING PROTEIN"/>
    <property type="match status" value="1"/>
</dbReference>
<dbReference type="NCBIfam" id="TIGR00229">
    <property type="entry name" value="sensory_box"/>
    <property type="match status" value="5"/>
</dbReference>
<dbReference type="InterPro" id="IPR035965">
    <property type="entry name" value="PAS-like_dom_sf"/>
</dbReference>
<dbReference type="InterPro" id="IPR013655">
    <property type="entry name" value="PAS_fold_3"/>
</dbReference>
<dbReference type="CDD" id="cd00130">
    <property type="entry name" value="PAS"/>
    <property type="match status" value="4"/>
</dbReference>
<dbReference type="Proteomes" id="UP001303899">
    <property type="component" value="Unassembled WGS sequence"/>
</dbReference>
<dbReference type="Gene3D" id="3.30.450.20">
    <property type="entry name" value="PAS domain"/>
    <property type="match status" value="6"/>
</dbReference>
<dbReference type="Pfam" id="PF02518">
    <property type="entry name" value="HATPase_c"/>
    <property type="match status" value="1"/>
</dbReference>
<evidence type="ECO:0000256" key="2">
    <source>
        <dbReference type="ARBA" id="ARBA00012438"/>
    </source>
</evidence>
<gene>
    <name evidence="9" type="ORF">VB776_03720</name>
</gene>
<evidence type="ECO:0000313" key="10">
    <source>
        <dbReference type="Proteomes" id="UP001303899"/>
    </source>
</evidence>
<dbReference type="InterPro" id="IPR013656">
    <property type="entry name" value="PAS_4"/>
</dbReference>
<evidence type="ECO:0000313" key="9">
    <source>
        <dbReference type="EMBL" id="MEA5402010.1"/>
    </source>
</evidence>
<feature type="domain" description="PAS" evidence="7">
    <location>
        <begin position="261"/>
        <end position="334"/>
    </location>
</feature>
<dbReference type="InterPro" id="IPR000014">
    <property type="entry name" value="PAS"/>
</dbReference>
<dbReference type="InterPro" id="IPR004358">
    <property type="entry name" value="Sig_transdc_His_kin-like_C"/>
</dbReference>
<evidence type="ECO:0000256" key="4">
    <source>
        <dbReference type="ARBA" id="ARBA00022679"/>
    </source>
</evidence>
<dbReference type="SUPFAM" id="SSF55874">
    <property type="entry name" value="ATPase domain of HSP90 chaperone/DNA topoisomerase II/histidine kinase"/>
    <property type="match status" value="1"/>
</dbReference>
<dbReference type="Pfam" id="PF08447">
    <property type="entry name" value="PAS_3"/>
    <property type="match status" value="4"/>
</dbReference>
<dbReference type="Gene3D" id="3.30.565.10">
    <property type="entry name" value="Histidine kinase-like ATPase, C-terminal domain"/>
    <property type="match status" value="1"/>
</dbReference>
<keyword evidence="5" id="KW-0418">Kinase</keyword>
<dbReference type="PROSITE" id="PS50113">
    <property type="entry name" value="PAC"/>
    <property type="match status" value="4"/>
</dbReference>
<sequence length="1001" mass="115477">MSNPKEELYSLIKSDFSIFDFIQESALDGFGYLDFENPLNDWMNPKFWNTLGYRENEIIDNHATWRTLIHAEDAENFFEQYKNSHKPYNEILRYKHKNGSTIWFRCRTMAIRNSEGEVINAIISFSDVTELMRKDEFLERCNAAAMVGYWEIDMESKLPYWSKITKLIHEVPDDYQPNLSTAIDFFEEGESREQITKAVELAIATGKHYDVDLKIVTAKGNIKWVRAIGQAEFHEEKCIRIYGTFQDIHVQKLAQEELIKEKQKLQSVIKGTNAGTWEWNVQTGETFFNERWAEIVGYTLDELSPISIDTWLKLVHPDDLKISNQKIQSCFERKTEYYQCECRMKHKAGHWVWVMDRGKVVSWTNEGKPLMMYGTHSDISDQKKKVERNTVFIEHTPTAIAMFDNDLKYLAVSEKWRTDYHLEGIDLIGKSHYEIFPEIGEDWKNIHRECLQGKSTKRDEDKFVRKDGSVQWLKWEVKPWYTEDNNKIGGIIMYTDDITERKKIEQNLLENHTLLETILESIDIGIVACDQHGSLTLFNNTTKRWHGLPINNIPPSEYSNYYGLYHLDGTTKLATEEIPLIRTLHSGNIHNVEMIIAPNNGPSHIVSTSGSQLKGPNGELFGAVVAMHDITERKKYLEKLQISEEAFRGNFENAAIGMALLDIDGKWLKINQTLCHIIGYSEEELYQLTFQEVTHPDDLKADLDLVQELIDGKRSHYQMEKRYIHKKGHNVYIILAASLVRNQSNQPLYFISQIIDITQQKNAEQEIKALLDVTKDQNERLKNFAHIVSHNLRSHSGNISMMMDILLEENPELSANEYLVLLKSASQNLGETIAHLNEVVLMNTAVIDNLKGVSLHHAIRNAIQNVSALARESKVTIENNINTDEKVLAIPAYLDSIMLNFLTNAIKYSSDERDSFVKLSTVIENDYLILKIEDNGLGIDLKRHGAKLFGLYKTFHYHKDARGVGLFITKNQIEAMGGKVEVSSEVDKGTTFSIYLKYEKN</sequence>
<reference evidence="9 10" key="1">
    <citation type="submission" date="2023-12" db="EMBL/GenBank/DDBJ databases">
        <title>Novel species of the genus Arcicella isolated from rivers.</title>
        <authorList>
            <person name="Lu H."/>
        </authorList>
    </citation>
    <scope>NUCLEOTIDE SEQUENCE [LARGE SCALE GENOMIC DNA]</scope>
    <source>
        <strain evidence="9 10">DC2W</strain>
    </source>
</reference>
<dbReference type="SUPFAM" id="SSF55785">
    <property type="entry name" value="PYP-like sensor domain (PAS domain)"/>
    <property type="match status" value="6"/>
</dbReference>
<dbReference type="InterPro" id="IPR036890">
    <property type="entry name" value="HATPase_C_sf"/>
</dbReference>
<feature type="domain" description="PAC" evidence="8">
    <location>
        <begin position="590"/>
        <end position="642"/>
    </location>
</feature>
<feature type="domain" description="PAC" evidence="8">
    <location>
        <begin position="457"/>
        <end position="510"/>
    </location>
</feature>
<dbReference type="InterPro" id="IPR001610">
    <property type="entry name" value="PAC"/>
</dbReference>
<comment type="catalytic activity">
    <reaction evidence="1">
        <text>ATP + protein L-histidine = ADP + protein N-phospho-L-histidine.</text>
        <dbReference type="EC" id="2.7.13.3"/>
    </reaction>
</comment>
<dbReference type="RefSeq" id="WP_323326172.1">
    <property type="nucleotide sequence ID" value="NZ_JAYGIL010000004.1"/>
</dbReference>
<keyword evidence="10" id="KW-1185">Reference proteome</keyword>
<evidence type="ECO:0000256" key="3">
    <source>
        <dbReference type="ARBA" id="ARBA00022553"/>
    </source>
</evidence>
<keyword evidence="3" id="KW-0597">Phosphoprotein</keyword>
<evidence type="ECO:0000259" key="6">
    <source>
        <dbReference type="PROSITE" id="PS50109"/>
    </source>
</evidence>
<evidence type="ECO:0000256" key="1">
    <source>
        <dbReference type="ARBA" id="ARBA00000085"/>
    </source>
</evidence>
<dbReference type="Pfam" id="PF08448">
    <property type="entry name" value="PAS_4"/>
    <property type="match status" value="1"/>
</dbReference>
<feature type="domain" description="PAS" evidence="7">
    <location>
        <begin position="643"/>
        <end position="713"/>
    </location>
</feature>
<comment type="caution">
    <text evidence="9">The sequence shown here is derived from an EMBL/GenBank/DDBJ whole genome shotgun (WGS) entry which is preliminary data.</text>
</comment>
<dbReference type="EMBL" id="JAYGIL010000004">
    <property type="protein sequence ID" value="MEA5402010.1"/>
    <property type="molecule type" value="Genomic_DNA"/>
</dbReference>
<dbReference type="PROSITE" id="PS50112">
    <property type="entry name" value="PAS"/>
    <property type="match status" value="2"/>
</dbReference>
<dbReference type="Pfam" id="PF13426">
    <property type="entry name" value="PAS_9"/>
    <property type="match status" value="1"/>
</dbReference>
<accession>A0ABU5S0L8</accession>
<name>A0ABU5S0L8_9BACT</name>
<dbReference type="PANTHER" id="PTHR43304">
    <property type="entry name" value="PHYTOCHROME-LIKE PROTEIN CPH1"/>
    <property type="match status" value="1"/>
</dbReference>